<protein>
    <submittedName>
        <fullName evidence="1">Uncharacterized protein</fullName>
    </submittedName>
</protein>
<organism evidence="1 2">
    <name type="scientific">Hungatella hominis</name>
    <dbReference type="NCBI Taxonomy" id="2763050"/>
    <lineage>
        <taxon>Bacteria</taxon>
        <taxon>Bacillati</taxon>
        <taxon>Bacillota</taxon>
        <taxon>Clostridia</taxon>
        <taxon>Lachnospirales</taxon>
        <taxon>Lachnospiraceae</taxon>
        <taxon>Hungatella</taxon>
    </lineage>
</organism>
<dbReference type="Proteomes" id="UP000634672">
    <property type="component" value="Unassembled WGS sequence"/>
</dbReference>
<reference evidence="1 2" key="1">
    <citation type="submission" date="2020-08" db="EMBL/GenBank/DDBJ databases">
        <title>Genome public.</title>
        <authorList>
            <person name="Liu C."/>
            <person name="Sun Q."/>
        </authorList>
    </citation>
    <scope>NUCLEOTIDE SEQUENCE [LARGE SCALE GENOMIC DNA]</scope>
    <source>
        <strain evidence="1 2">NSJ-66</strain>
    </source>
</reference>
<proteinExistence type="predicted"/>
<keyword evidence="2" id="KW-1185">Reference proteome</keyword>
<accession>A0ABR7HCG8</accession>
<dbReference type="RefSeq" id="WP_187023582.1">
    <property type="nucleotide sequence ID" value="NZ_JACOPB010000013.1"/>
</dbReference>
<gene>
    <name evidence="1" type="ORF">H8S75_23235</name>
</gene>
<sequence>MKNADRIRKMTDEELACFLTRVEAALYRDDFDIVAYRADKVADALKWLERQAY</sequence>
<dbReference type="EMBL" id="JACOPB010000013">
    <property type="protein sequence ID" value="MBC5710858.1"/>
    <property type="molecule type" value="Genomic_DNA"/>
</dbReference>
<comment type="caution">
    <text evidence="1">The sequence shown here is derived from an EMBL/GenBank/DDBJ whole genome shotgun (WGS) entry which is preliminary data.</text>
</comment>
<evidence type="ECO:0000313" key="1">
    <source>
        <dbReference type="EMBL" id="MBC5710858.1"/>
    </source>
</evidence>
<name>A0ABR7HCG8_9FIRM</name>
<evidence type="ECO:0000313" key="2">
    <source>
        <dbReference type="Proteomes" id="UP000634672"/>
    </source>
</evidence>